<organism evidence="2">
    <name type="scientific">Culicoides sonorensis</name>
    <name type="common">Biting midge</name>
    <dbReference type="NCBI Taxonomy" id="179676"/>
    <lineage>
        <taxon>Eukaryota</taxon>
        <taxon>Metazoa</taxon>
        <taxon>Ecdysozoa</taxon>
        <taxon>Arthropoda</taxon>
        <taxon>Hexapoda</taxon>
        <taxon>Insecta</taxon>
        <taxon>Pterygota</taxon>
        <taxon>Neoptera</taxon>
        <taxon>Endopterygota</taxon>
        <taxon>Diptera</taxon>
        <taxon>Nematocera</taxon>
        <taxon>Chironomoidea</taxon>
        <taxon>Ceratopogonidae</taxon>
        <taxon>Ceratopogoninae</taxon>
        <taxon>Culicoides</taxon>
        <taxon>Monoculicoides</taxon>
    </lineage>
</organism>
<name>A0A336L6X7_CULSO</name>
<proteinExistence type="predicted"/>
<feature type="compositionally biased region" description="Polar residues" evidence="1">
    <location>
        <begin position="288"/>
        <end position="298"/>
    </location>
</feature>
<feature type="compositionally biased region" description="Polar residues" evidence="1">
    <location>
        <begin position="220"/>
        <end position="235"/>
    </location>
</feature>
<dbReference type="AlphaFoldDB" id="A0A336L6X7"/>
<evidence type="ECO:0000313" key="3">
    <source>
        <dbReference type="EMBL" id="SSX33072.1"/>
    </source>
</evidence>
<accession>A0A336L6X7</accession>
<protein>
    <submittedName>
        <fullName evidence="2">CSON005908 protein</fullName>
    </submittedName>
</protein>
<feature type="region of interest" description="Disordered" evidence="1">
    <location>
        <begin position="288"/>
        <end position="319"/>
    </location>
</feature>
<feature type="compositionally biased region" description="Basic and acidic residues" evidence="1">
    <location>
        <begin position="302"/>
        <end position="319"/>
    </location>
</feature>
<evidence type="ECO:0000256" key="1">
    <source>
        <dbReference type="SAM" id="MobiDB-lite"/>
    </source>
</evidence>
<dbReference type="EMBL" id="UFQS01002277">
    <property type="protein sequence ID" value="SSX13646.1"/>
    <property type="molecule type" value="Genomic_DNA"/>
</dbReference>
<sequence>MANPHLILESHKINQKCMIFSFRIKEKLGTFNGKEYKTIHYLDIIKWDAVMNLIRTQYLPEKIGILNKLSQDDTYDSDENESKLYLENLLLKLRLKPVTNALLDVMNVKKSESHPCYLIVSIEEINSNNNILCPMTNKTPAKHEETPTKNNERMGTPLPKPRNLRSRNRSVLGSYRHNDTEYQPSNKCNQDAMPEYIPSSTTNTDEPIPGQEYQPAPLNGRTSDNTLSYVPSTVNDGAEKPVEKRRKHTQPSPDRNNSSVKKIKSVVSVSDSDSLAETIDNISISSKPTKTNILFGSDTSDEDQKMDSKDTEQKDSSFDALQKKYESMKLPKLKTPKKLPKLFGGGGIAKPSTSRKTVTKSKASQYGTLQTVLDPYMTKNTNSPENSPENTESNNNNKQKTENRKPKHARKEKEIQKNIAAFKEERAKVEAERDKMRALNQLIVQQVTKPSVNEFPKLVFPIISKDDLQKSFDNYRSHLIKLHKVTMKGNKLQRSSIFQKIFDIVDTEIIDEMTVILHNNLEKSKNYKLCHDDVIADLLIPEWVLKVVMEAYDLEENEARDRIDYQSSNVLQTEEELREKIFES</sequence>
<reference evidence="3" key="2">
    <citation type="submission" date="2018-07" db="EMBL/GenBank/DDBJ databases">
        <authorList>
            <person name="Quirk P.G."/>
            <person name="Krulwich T.A."/>
        </authorList>
    </citation>
    <scope>NUCLEOTIDE SEQUENCE</scope>
</reference>
<dbReference type="EMBL" id="UFQT01002277">
    <property type="protein sequence ID" value="SSX33072.1"/>
    <property type="molecule type" value="Genomic_DNA"/>
</dbReference>
<reference evidence="2" key="1">
    <citation type="submission" date="2018-04" db="EMBL/GenBank/DDBJ databases">
        <authorList>
            <person name="Go L.Y."/>
            <person name="Mitchell J.A."/>
        </authorList>
    </citation>
    <scope>NUCLEOTIDE SEQUENCE</scope>
    <source>
        <tissue evidence="2">Whole organism</tissue>
    </source>
</reference>
<dbReference type="VEuPathDB" id="VectorBase:CSON005908"/>
<evidence type="ECO:0000313" key="2">
    <source>
        <dbReference type="EMBL" id="SSX13646.1"/>
    </source>
</evidence>
<feature type="compositionally biased region" description="Low complexity" evidence="1">
    <location>
        <begin position="379"/>
        <end position="398"/>
    </location>
</feature>
<feature type="region of interest" description="Disordered" evidence="1">
    <location>
        <begin position="136"/>
        <end position="262"/>
    </location>
</feature>
<feature type="region of interest" description="Disordered" evidence="1">
    <location>
        <begin position="336"/>
        <end position="413"/>
    </location>
</feature>
<feature type="compositionally biased region" description="Basic and acidic residues" evidence="1">
    <location>
        <begin position="141"/>
        <end position="152"/>
    </location>
</feature>
<feature type="compositionally biased region" description="Polar residues" evidence="1">
    <location>
        <begin position="351"/>
        <end position="371"/>
    </location>
</feature>
<gene>
    <name evidence="2" type="primary">CSON005908</name>
</gene>